<sequence length="134" mass="15156">MSVSDWTHILRHGGLTDLYEDPPAPDLCQIFYAHIDERGDSVTLGFSTNSLPTTVPLEWQEQEYNTVEFFLTFSEIADLQVTDWGPSCAQQIDVARGDDERFDVRLGSTQRGISFTSPSVELTRRRAYLAAHTE</sequence>
<evidence type="ECO:0000313" key="1">
    <source>
        <dbReference type="EMBL" id="GHF26872.1"/>
    </source>
</evidence>
<accession>A0A919E7P8</accession>
<organism evidence="1 2">
    <name type="scientific">Streptomyces fumanus</name>
    <dbReference type="NCBI Taxonomy" id="67302"/>
    <lineage>
        <taxon>Bacteria</taxon>
        <taxon>Bacillati</taxon>
        <taxon>Actinomycetota</taxon>
        <taxon>Actinomycetes</taxon>
        <taxon>Kitasatosporales</taxon>
        <taxon>Streptomycetaceae</taxon>
        <taxon>Streptomyces</taxon>
    </lineage>
</organism>
<dbReference type="Proteomes" id="UP000630718">
    <property type="component" value="Unassembled WGS sequence"/>
</dbReference>
<evidence type="ECO:0008006" key="3">
    <source>
        <dbReference type="Google" id="ProtNLM"/>
    </source>
</evidence>
<reference evidence="1" key="2">
    <citation type="submission" date="2020-09" db="EMBL/GenBank/DDBJ databases">
        <authorList>
            <person name="Sun Q."/>
            <person name="Ohkuma M."/>
        </authorList>
    </citation>
    <scope>NUCLEOTIDE SEQUENCE</scope>
    <source>
        <strain evidence="1">JCM 4477</strain>
    </source>
</reference>
<keyword evidence="2" id="KW-1185">Reference proteome</keyword>
<dbReference type="EMBL" id="BNBI01000016">
    <property type="protein sequence ID" value="GHF26872.1"/>
    <property type="molecule type" value="Genomic_DNA"/>
</dbReference>
<dbReference type="RefSeq" id="WP_190207669.1">
    <property type="nucleotide sequence ID" value="NZ_BNBI01000016.1"/>
</dbReference>
<name>A0A919E7P8_9ACTN</name>
<reference evidence="1" key="1">
    <citation type="journal article" date="2014" name="Int. J. Syst. Evol. Microbiol.">
        <title>Complete genome sequence of Corynebacterium casei LMG S-19264T (=DSM 44701T), isolated from a smear-ripened cheese.</title>
        <authorList>
            <consortium name="US DOE Joint Genome Institute (JGI-PGF)"/>
            <person name="Walter F."/>
            <person name="Albersmeier A."/>
            <person name="Kalinowski J."/>
            <person name="Ruckert C."/>
        </authorList>
    </citation>
    <scope>NUCLEOTIDE SEQUENCE</scope>
    <source>
        <strain evidence="1">JCM 4477</strain>
    </source>
</reference>
<gene>
    <name evidence="1" type="ORF">GCM10018772_60760</name>
</gene>
<proteinExistence type="predicted"/>
<dbReference type="InterPro" id="IPR028957">
    <property type="entry name" value="Imm50"/>
</dbReference>
<protein>
    <recommendedName>
        <fullName evidence="3">Immunity protein 50 of polymorphic toxin system</fullName>
    </recommendedName>
</protein>
<comment type="caution">
    <text evidence="1">The sequence shown here is derived from an EMBL/GenBank/DDBJ whole genome shotgun (WGS) entry which is preliminary data.</text>
</comment>
<dbReference type="Pfam" id="PF15594">
    <property type="entry name" value="Imm50"/>
    <property type="match status" value="1"/>
</dbReference>
<evidence type="ECO:0000313" key="2">
    <source>
        <dbReference type="Proteomes" id="UP000630718"/>
    </source>
</evidence>
<dbReference type="AlphaFoldDB" id="A0A919E7P8"/>